<dbReference type="InterPro" id="IPR012934">
    <property type="entry name" value="Znf_AD"/>
</dbReference>
<keyword evidence="1" id="KW-0862">Zinc</keyword>
<reference evidence="4" key="6">
    <citation type="submission" date="2021-01" db="UniProtKB">
        <authorList>
            <consortium name="EnsemblMetazoa"/>
        </authorList>
    </citation>
    <scope>IDENTIFICATION</scope>
    <source>
        <strain evidence="4">PEST</strain>
    </source>
</reference>
<reference evidence="3" key="2">
    <citation type="submission" date="2002-03" db="EMBL/GenBank/DDBJ databases">
        <authorList>
            <consortium name="The Anopheles Genome Sequencing Consortium"/>
        </authorList>
    </citation>
    <scope>NUCLEOTIDE SEQUENCE</scope>
    <source>
        <strain evidence="3">PEST</strain>
    </source>
</reference>
<feature type="binding site" evidence="1">
    <location>
        <position position="12"/>
    </location>
    <ligand>
        <name>Zn(2+)</name>
        <dbReference type="ChEBI" id="CHEBI:29105"/>
    </ligand>
</feature>
<gene>
    <name evidence="3" type="ORF">AgaP_AGAP012767</name>
</gene>
<sequence>MGDRISELNSICRLCLCEDDEALFPVSSIIDPSLTDVDIERFTGIQLFGEECISYSICVDCGNKLKKCSLF</sequence>
<feature type="binding site" evidence="1">
    <location>
        <position position="15"/>
    </location>
    <ligand>
        <name>Zn(2+)</name>
        <dbReference type="ChEBI" id="CHEBI:29105"/>
    </ligand>
</feature>
<evidence type="ECO:0000313" key="4">
    <source>
        <dbReference type="EnsemblMetazoa" id="AGAP012767-PA"/>
    </source>
</evidence>
<feature type="non-terminal residue" evidence="3">
    <location>
        <position position="71"/>
    </location>
</feature>
<dbReference type="AlphaFoldDB" id="Q5TXM9"/>
<keyword evidence="1" id="KW-0863">Zinc-finger</keyword>
<dbReference type="EMBL" id="AAAB01007911">
    <property type="protein sequence ID" value="EAL42141.3"/>
    <property type="molecule type" value="Genomic_DNA"/>
</dbReference>
<feature type="domain" description="ZAD" evidence="2">
    <location>
        <begin position="10"/>
        <end position="71"/>
    </location>
</feature>
<proteinExistence type="predicted"/>
<dbReference type="PaxDb" id="7165-AGAP012767-PA"/>
<evidence type="ECO:0000259" key="2">
    <source>
        <dbReference type="PROSITE" id="PS51915"/>
    </source>
</evidence>
<feature type="binding site" evidence="1">
    <location>
        <position position="58"/>
    </location>
    <ligand>
        <name>Zn(2+)</name>
        <dbReference type="ChEBI" id="CHEBI:29105"/>
    </ligand>
</feature>
<keyword evidence="5" id="KW-1185">Reference proteome</keyword>
<feature type="binding site" evidence="1">
    <location>
        <position position="61"/>
    </location>
    <ligand>
        <name>Zn(2+)</name>
        <dbReference type="ChEBI" id="CHEBI:29105"/>
    </ligand>
</feature>
<evidence type="ECO:0000313" key="5">
    <source>
        <dbReference type="Proteomes" id="UP000007062"/>
    </source>
</evidence>
<dbReference type="GO" id="GO:0005634">
    <property type="term" value="C:nucleus"/>
    <property type="evidence" value="ECO:0007669"/>
    <property type="project" value="InterPro"/>
</dbReference>
<reference evidence="3 5" key="3">
    <citation type="journal article" date="2004" name="Trends Parasitol.">
        <title>The Anopheles gambiae genome: an update.</title>
        <authorList>
            <person name="Mongin E."/>
            <person name="Louis C."/>
            <person name="Holt R.A."/>
            <person name="Birney E."/>
            <person name="Collins F.H."/>
        </authorList>
    </citation>
    <scope>NUCLEOTIDE SEQUENCE [LARGE SCALE GENOMIC DNA]</scope>
    <source>
        <strain evidence="3 5">PEST</strain>
    </source>
</reference>
<evidence type="ECO:0000256" key="1">
    <source>
        <dbReference type="PROSITE-ProRule" id="PRU01263"/>
    </source>
</evidence>
<accession>Q5TXM9</accession>
<dbReference type="GO" id="GO:0008270">
    <property type="term" value="F:zinc ion binding"/>
    <property type="evidence" value="ECO:0007669"/>
    <property type="project" value="UniProtKB-UniRule"/>
</dbReference>
<dbReference type="SUPFAM" id="SSF57716">
    <property type="entry name" value="Glucocorticoid receptor-like (DNA-binding domain)"/>
    <property type="match status" value="1"/>
</dbReference>
<dbReference type="PROSITE" id="PS51915">
    <property type="entry name" value="ZAD"/>
    <property type="match status" value="1"/>
</dbReference>
<reference evidence="3" key="5">
    <citation type="submission" date="2011-05" db="EMBL/GenBank/DDBJ databases">
        <authorList>
            <consortium name="VectorBase"/>
        </authorList>
    </citation>
    <scope>NUCLEOTIDE SEQUENCE</scope>
    <source>
        <strain evidence="3">PEST</strain>
    </source>
</reference>
<evidence type="ECO:0000313" key="3">
    <source>
        <dbReference type="EMBL" id="EAL42141.3"/>
    </source>
</evidence>
<reference evidence="3 5" key="1">
    <citation type="journal article" date="2002" name="Science">
        <title>The genome sequence of the malaria mosquito Anopheles gambiae.</title>
        <authorList>
            <person name="Holt R.A."/>
            <person name="Subramanian G.M."/>
            <person name="Halpern A."/>
            <person name="Sutton G.G."/>
            <person name="Charlab R."/>
            <person name="Nusskern D.R."/>
            <person name="Wincker P."/>
            <person name="Clark A.G."/>
            <person name="Ribeiro J.M."/>
            <person name="Wides R."/>
            <person name="Salzberg S.L."/>
            <person name="Loftus B."/>
            <person name="Yandell M."/>
            <person name="Majoros W.H."/>
            <person name="Rusch D.B."/>
            <person name="Lai Z."/>
            <person name="Kraft C.L."/>
            <person name="Abril J.F."/>
            <person name="Anthouard V."/>
            <person name="Arensburger P."/>
            <person name="Atkinson P.W."/>
            <person name="Baden H."/>
            <person name="de Berardinis V."/>
            <person name="Baldwin D."/>
            <person name="Benes V."/>
            <person name="Biedler J."/>
            <person name="Blass C."/>
            <person name="Bolanos R."/>
            <person name="Boscus D."/>
            <person name="Barnstead M."/>
            <person name="Cai S."/>
            <person name="Center A."/>
            <person name="Chaturverdi K."/>
            <person name="Christophides G.K."/>
            <person name="Chrystal M.A."/>
            <person name="Clamp M."/>
            <person name="Cravchik A."/>
            <person name="Curwen V."/>
            <person name="Dana A."/>
            <person name="Delcher A."/>
            <person name="Dew I."/>
            <person name="Evans C.A."/>
            <person name="Flanigan M."/>
            <person name="Grundschober-Freimoser A."/>
            <person name="Friedli L."/>
            <person name="Gu Z."/>
            <person name="Guan P."/>
            <person name="Guigo R."/>
            <person name="Hillenmeyer M.E."/>
            <person name="Hladun S.L."/>
            <person name="Hogan J.R."/>
            <person name="Hong Y.S."/>
            <person name="Hoover J."/>
            <person name="Jaillon O."/>
            <person name="Ke Z."/>
            <person name="Kodira C."/>
            <person name="Kokoza E."/>
            <person name="Koutsos A."/>
            <person name="Letunic I."/>
            <person name="Levitsky A."/>
            <person name="Liang Y."/>
            <person name="Lin J.J."/>
            <person name="Lobo N.F."/>
            <person name="Lopez J.R."/>
            <person name="Malek J.A."/>
            <person name="McIntosh T.C."/>
            <person name="Meister S."/>
            <person name="Miller J."/>
            <person name="Mobarry C."/>
            <person name="Mongin E."/>
            <person name="Murphy S.D."/>
            <person name="O'Brochta D.A."/>
            <person name="Pfannkoch C."/>
            <person name="Qi R."/>
            <person name="Regier M.A."/>
            <person name="Remington K."/>
            <person name="Shao H."/>
            <person name="Sharakhova M.V."/>
            <person name="Sitter C.D."/>
            <person name="Shetty J."/>
            <person name="Smith T.J."/>
            <person name="Strong R."/>
            <person name="Sun J."/>
            <person name="Thomasova D."/>
            <person name="Ton L.Q."/>
            <person name="Topalis P."/>
            <person name="Tu Z."/>
            <person name="Unger M.F."/>
            <person name="Walenz B."/>
            <person name="Wang A."/>
            <person name="Wang J."/>
            <person name="Wang M."/>
            <person name="Wang X."/>
            <person name="Woodford K.J."/>
            <person name="Wortman J.R."/>
            <person name="Wu M."/>
            <person name="Yao A."/>
            <person name="Zdobnov E.M."/>
            <person name="Zhang H."/>
            <person name="Zhao Q."/>
            <person name="Zhao S."/>
            <person name="Zhu S.C."/>
            <person name="Zhimulev I."/>
            <person name="Coluzzi M."/>
            <person name="della Torre A."/>
            <person name="Roth C.W."/>
            <person name="Louis C."/>
            <person name="Kalush F."/>
            <person name="Mural R.J."/>
            <person name="Myers E.W."/>
            <person name="Adams M.D."/>
            <person name="Smith H.O."/>
            <person name="Broder S."/>
            <person name="Gardner M.J."/>
            <person name="Fraser C.M."/>
            <person name="Birney E."/>
            <person name="Bork P."/>
            <person name="Brey P.T."/>
            <person name="Venter J.C."/>
            <person name="Weissenbach J."/>
            <person name="Kafatos F.C."/>
            <person name="Collins F.H."/>
            <person name="Hoffman S.L."/>
        </authorList>
    </citation>
    <scope>NUCLEOTIDE SEQUENCE [LARGE SCALE GENOMIC DNA]</scope>
    <source>
        <strain evidence="3 5">PEST</strain>
    </source>
</reference>
<name>Q5TXM9_ANOGA</name>
<dbReference type="EnsemblMetazoa" id="AGAP012767-RA">
    <property type="protein sequence ID" value="AGAP012767-PA"/>
    <property type="gene ID" value="AGAP012767"/>
</dbReference>
<dbReference type="Proteomes" id="UP000007062">
    <property type="component" value="Unassembled WGS sequence"/>
</dbReference>
<keyword evidence="1" id="KW-0479">Metal-binding</keyword>
<dbReference type="VEuPathDB" id="VectorBase:AGAP012767"/>
<organism evidence="3">
    <name type="scientific">Anopheles gambiae</name>
    <name type="common">African malaria mosquito</name>
    <dbReference type="NCBI Taxonomy" id="7165"/>
    <lineage>
        <taxon>Eukaryota</taxon>
        <taxon>Metazoa</taxon>
        <taxon>Ecdysozoa</taxon>
        <taxon>Arthropoda</taxon>
        <taxon>Hexapoda</taxon>
        <taxon>Insecta</taxon>
        <taxon>Pterygota</taxon>
        <taxon>Neoptera</taxon>
        <taxon>Endopterygota</taxon>
        <taxon>Diptera</taxon>
        <taxon>Nematocera</taxon>
        <taxon>Culicoidea</taxon>
        <taxon>Culicidae</taxon>
        <taxon>Anophelinae</taxon>
        <taxon>Anopheles</taxon>
    </lineage>
</organism>
<protein>
    <submittedName>
        <fullName evidence="3">AGAP012767-PA</fullName>
    </submittedName>
</protein>
<reference evidence="3 5" key="4">
    <citation type="journal article" date="2007" name="Genome Biol.">
        <title>Update of the Anopheles gambiae PEST genome assembly.</title>
        <authorList>
            <person name="Sharakhova M.V."/>
            <person name="Hammond M.P."/>
            <person name="Lobo N.F."/>
            <person name="Krzywinski J."/>
            <person name="Unger M.F."/>
            <person name="Hillenmeyer M.E."/>
            <person name="Bruggner R.V."/>
            <person name="Birney E."/>
            <person name="Collins F.H."/>
        </authorList>
    </citation>
    <scope>NUCLEOTIDE SEQUENCE [LARGE SCALE GENOMIC DNA]</scope>
    <source>
        <strain evidence="3 5">PEST</strain>
    </source>
</reference>
<dbReference type="HOGENOM" id="CLU_2747258_0_0_1"/>